<evidence type="ECO:0000313" key="4">
    <source>
        <dbReference type="Proteomes" id="UP001562425"/>
    </source>
</evidence>
<evidence type="ECO:0000313" key="3">
    <source>
        <dbReference type="EMBL" id="KAL1397090.1"/>
    </source>
</evidence>
<keyword evidence="4" id="KW-1185">Reference proteome</keyword>
<organism evidence="3 4">
    <name type="scientific">Culex pipiens pipiens</name>
    <name type="common">Northern house mosquito</name>
    <dbReference type="NCBI Taxonomy" id="38569"/>
    <lineage>
        <taxon>Eukaryota</taxon>
        <taxon>Metazoa</taxon>
        <taxon>Ecdysozoa</taxon>
        <taxon>Arthropoda</taxon>
        <taxon>Hexapoda</taxon>
        <taxon>Insecta</taxon>
        <taxon>Pterygota</taxon>
        <taxon>Neoptera</taxon>
        <taxon>Endopterygota</taxon>
        <taxon>Diptera</taxon>
        <taxon>Nematocera</taxon>
        <taxon>Culicoidea</taxon>
        <taxon>Culicidae</taxon>
        <taxon>Culicinae</taxon>
        <taxon>Culicini</taxon>
        <taxon>Culex</taxon>
        <taxon>Culex</taxon>
    </lineage>
</organism>
<dbReference type="EMBL" id="JBEHCU010006456">
    <property type="protein sequence ID" value="KAL1397090.1"/>
    <property type="molecule type" value="Genomic_DNA"/>
</dbReference>
<keyword evidence="1" id="KW-0175">Coiled coil</keyword>
<reference evidence="3 4" key="1">
    <citation type="submission" date="2024-05" db="EMBL/GenBank/DDBJ databases">
        <title>Culex pipiens pipiens assembly and annotation.</title>
        <authorList>
            <person name="Alout H."/>
            <person name="Durand T."/>
        </authorList>
    </citation>
    <scope>NUCLEOTIDE SEQUENCE [LARGE SCALE GENOMIC DNA]</scope>
    <source>
        <strain evidence="3">HA-2024</strain>
        <tissue evidence="3">Whole body</tissue>
    </source>
</reference>
<dbReference type="AlphaFoldDB" id="A0ABD1DBQ1"/>
<feature type="coiled-coil region" evidence="1">
    <location>
        <begin position="30"/>
        <end position="57"/>
    </location>
</feature>
<sequence length="212" mass="24246">MKATSLFKACLLLDPRYNFKGANRLTGTDKTEAKRYLLSLNQKLEELNGNRSKEEDLERTEETNPLANVSAFIEDYVAGLFDEDAAPPSTSEKVKSPIDILNQLECRDKVCLNTTPWTVNGEPTHKGKPFSIIEYWKSKRLHNPLCYKLAMVIYSAPSTQVTVERLFSHLKFILTDFRNKLSSMSIKDIMLLRMNSDLLPQTVEMLLKQLNL</sequence>
<protein>
    <recommendedName>
        <fullName evidence="2">HAT C-terminal dimerisation domain-containing protein</fullName>
    </recommendedName>
</protein>
<evidence type="ECO:0000259" key="2">
    <source>
        <dbReference type="Pfam" id="PF05699"/>
    </source>
</evidence>
<accession>A0ABD1DBQ1</accession>
<dbReference type="SUPFAM" id="SSF53098">
    <property type="entry name" value="Ribonuclease H-like"/>
    <property type="match status" value="1"/>
</dbReference>
<gene>
    <name evidence="3" type="ORF">pipiens_002594</name>
</gene>
<name>A0ABD1DBQ1_CULPP</name>
<feature type="domain" description="HAT C-terminal dimerisation" evidence="2">
    <location>
        <begin position="126"/>
        <end position="194"/>
    </location>
</feature>
<dbReference type="Proteomes" id="UP001562425">
    <property type="component" value="Unassembled WGS sequence"/>
</dbReference>
<dbReference type="InterPro" id="IPR012337">
    <property type="entry name" value="RNaseH-like_sf"/>
</dbReference>
<comment type="caution">
    <text evidence="3">The sequence shown here is derived from an EMBL/GenBank/DDBJ whole genome shotgun (WGS) entry which is preliminary data.</text>
</comment>
<dbReference type="InterPro" id="IPR008906">
    <property type="entry name" value="HATC_C_dom"/>
</dbReference>
<dbReference type="Pfam" id="PF05699">
    <property type="entry name" value="Dimer_Tnp_hAT"/>
    <property type="match status" value="1"/>
</dbReference>
<evidence type="ECO:0000256" key="1">
    <source>
        <dbReference type="SAM" id="Coils"/>
    </source>
</evidence>
<proteinExistence type="predicted"/>